<dbReference type="EMBL" id="JTAI01000002">
    <property type="protein sequence ID" value="PPS98362.1"/>
    <property type="molecule type" value="Genomic_DNA"/>
</dbReference>
<comment type="caution">
    <text evidence="2">The sequence shown here is derived from an EMBL/GenBank/DDBJ whole genome shotgun (WGS) entry which is preliminary data.</text>
</comment>
<keyword evidence="1" id="KW-0732">Signal</keyword>
<gene>
    <name evidence="2" type="ORF">GY17_00000749</name>
</gene>
<organism evidence="2 3">
    <name type="scientific">Cryptosporidium hominis</name>
    <dbReference type="NCBI Taxonomy" id="237895"/>
    <lineage>
        <taxon>Eukaryota</taxon>
        <taxon>Sar</taxon>
        <taxon>Alveolata</taxon>
        <taxon>Apicomplexa</taxon>
        <taxon>Conoidasida</taxon>
        <taxon>Coccidia</taxon>
        <taxon>Eucoccidiorida</taxon>
        <taxon>Eimeriorina</taxon>
        <taxon>Cryptosporidiidae</taxon>
        <taxon>Cryptosporidium</taxon>
    </lineage>
</organism>
<feature type="signal peptide" evidence="1">
    <location>
        <begin position="1"/>
        <end position="25"/>
    </location>
</feature>
<name>A0ABX5BJ15_CRYHO</name>
<reference evidence="2 3" key="2">
    <citation type="submission" date="2017-10" db="EMBL/GenBank/DDBJ databases">
        <title>Consistent, comparative and evidence-based genome annotation and re-annotation for the closely-related species, Cryptosporidium parvum, C. hominis and C. tyzzeri.</title>
        <authorList>
            <person name="Baptista R.P."/>
            <person name="Li Y."/>
            <person name="Sateriale A."/>
            <person name="Striepen B."/>
            <person name="Kissinger J.C."/>
        </authorList>
    </citation>
    <scope>NUCLEOTIDE SEQUENCE [LARGE SCALE GENOMIC DNA]</scope>
    <source>
        <strain evidence="2">30976</strain>
    </source>
</reference>
<feature type="chain" id="PRO_5045107860" evidence="1">
    <location>
        <begin position="26"/>
        <end position="326"/>
    </location>
</feature>
<sequence length="326" mass="37674">MKLLSFFKLFSIISILSLIYEHALGSHINLIKELNPVSEEESGNFSHNGSEILPETIPNFNEMSIQIHEDRNKTLNNENGPNYLEPEIETANKQNLIKSANFQTHFDLKLIAKENDTLNKTEKETHSGTANETKKIINNNIHRLRRYPDAELNDQSFLTFNQEPNLYNETTSLDSKLVLNDNAITEEESSNYDESQSSKKNSRLFARRITKNYSNEYPYINPFIPIRSQETENKEADQEAISFPVIIRINPEYITGNKPHEDETTDPNVEMKEFKSNFNLIKSFQYSILKFEKLDSQNESFVSEFNSMSTSLILNNPKNSTKTEKN</sequence>
<evidence type="ECO:0000313" key="2">
    <source>
        <dbReference type="EMBL" id="PPS98362.1"/>
    </source>
</evidence>
<keyword evidence="3" id="KW-1185">Reference proteome</keyword>
<evidence type="ECO:0000256" key="1">
    <source>
        <dbReference type="SAM" id="SignalP"/>
    </source>
</evidence>
<proteinExistence type="predicted"/>
<dbReference type="Proteomes" id="UP001429100">
    <property type="component" value="Unassembled WGS sequence"/>
</dbReference>
<protein>
    <submittedName>
        <fullName evidence="2">Uncharacterized protein</fullName>
    </submittedName>
</protein>
<evidence type="ECO:0000313" key="3">
    <source>
        <dbReference type="Proteomes" id="UP001429100"/>
    </source>
</evidence>
<accession>A0ABX5BJ15</accession>
<reference evidence="2 3" key="1">
    <citation type="submission" date="2014-11" db="EMBL/GenBank/DDBJ databases">
        <title>Comparative genomic analysis of Cryptosporidium hominis reveals occurrence of genetic recombination in virulent subtypes.</title>
        <authorList>
            <person name="Guo Y."/>
            <person name="Tang K."/>
            <person name="Frace M."/>
            <person name="Li N."/>
            <person name="Roellig D.M."/>
            <person name="Sammons S."/>
            <person name="Knipe K."/>
            <person name="Rowe L."/>
            <person name="Feng Y."/>
            <person name="Xiao L."/>
        </authorList>
    </citation>
    <scope>NUCLEOTIDE SEQUENCE [LARGE SCALE GENOMIC DNA]</scope>
    <source>
        <strain evidence="2">30976</strain>
    </source>
</reference>